<dbReference type="PRINTS" id="PR00081">
    <property type="entry name" value="GDHRDH"/>
</dbReference>
<evidence type="ECO:0000313" key="3">
    <source>
        <dbReference type="EMBL" id="GAF43776.1"/>
    </source>
</evidence>
<comment type="similarity">
    <text evidence="1">Belongs to the short-chain dehydrogenases/reductases (SDR) family.</text>
</comment>
<keyword evidence="2" id="KW-0560">Oxidoreductase</keyword>
<dbReference type="Gene3D" id="3.40.50.720">
    <property type="entry name" value="NAD(P)-binding Rossmann-like Domain"/>
    <property type="match status" value="1"/>
</dbReference>
<evidence type="ECO:0000256" key="1">
    <source>
        <dbReference type="ARBA" id="ARBA00006484"/>
    </source>
</evidence>
<accession>X0Q0T0</accession>
<dbReference type="OrthoDB" id="7064009at2"/>
<dbReference type="EMBL" id="BAWF01000009">
    <property type="protein sequence ID" value="GAF43776.1"/>
    <property type="molecule type" value="Genomic_DNA"/>
</dbReference>
<dbReference type="RefSeq" id="WP_052032967.1">
    <property type="nucleotide sequence ID" value="NZ_BAWF01000009.1"/>
</dbReference>
<dbReference type="PROSITE" id="PS00061">
    <property type="entry name" value="ADH_SHORT"/>
    <property type="match status" value="1"/>
</dbReference>
<dbReference type="GO" id="GO:0048038">
    <property type="term" value="F:quinone binding"/>
    <property type="evidence" value="ECO:0007669"/>
    <property type="project" value="TreeGrafter"/>
</dbReference>
<dbReference type="PANTHER" id="PTHR42760">
    <property type="entry name" value="SHORT-CHAIN DEHYDROGENASES/REDUCTASES FAMILY MEMBER"/>
    <property type="match status" value="1"/>
</dbReference>
<dbReference type="SUPFAM" id="SSF51735">
    <property type="entry name" value="NAD(P)-binding Rossmann-fold domains"/>
    <property type="match status" value="1"/>
</dbReference>
<dbReference type="CDD" id="cd05233">
    <property type="entry name" value="SDR_c"/>
    <property type="match status" value="1"/>
</dbReference>
<dbReference type="GO" id="GO:0016616">
    <property type="term" value="F:oxidoreductase activity, acting on the CH-OH group of donors, NAD or NADP as acceptor"/>
    <property type="evidence" value="ECO:0007669"/>
    <property type="project" value="TreeGrafter"/>
</dbReference>
<name>X0Q0T0_RHOWR</name>
<evidence type="ECO:0000256" key="2">
    <source>
        <dbReference type="ARBA" id="ARBA00023002"/>
    </source>
</evidence>
<dbReference type="InterPro" id="IPR002347">
    <property type="entry name" value="SDR_fam"/>
</dbReference>
<dbReference type="InterPro" id="IPR020904">
    <property type="entry name" value="Sc_DH/Rdtase_CS"/>
</dbReference>
<organism evidence="3 4">
    <name type="scientific">Rhodococcus wratislaviensis NBRC 100605</name>
    <dbReference type="NCBI Taxonomy" id="1219028"/>
    <lineage>
        <taxon>Bacteria</taxon>
        <taxon>Bacillati</taxon>
        <taxon>Actinomycetota</taxon>
        <taxon>Actinomycetes</taxon>
        <taxon>Mycobacteriales</taxon>
        <taxon>Nocardiaceae</taxon>
        <taxon>Rhodococcus</taxon>
    </lineage>
</organism>
<dbReference type="AlphaFoldDB" id="X0Q0T0"/>
<dbReference type="Proteomes" id="UP000019491">
    <property type="component" value="Unassembled WGS sequence"/>
</dbReference>
<dbReference type="FunFam" id="3.40.50.720:FF:000084">
    <property type="entry name" value="Short-chain dehydrogenase reductase"/>
    <property type="match status" value="1"/>
</dbReference>
<dbReference type="Pfam" id="PF13561">
    <property type="entry name" value="adh_short_C2"/>
    <property type="match status" value="1"/>
</dbReference>
<protein>
    <submittedName>
        <fullName evidence="3">Putative short chain dehydrogenase</fullName>
    </submittedName>
</protein>
<reference evidence="3 4" key="1">
    <citation type="submission" date="2014-02" db="EMBL/GenBank/DDBJ databases">
        <title>Whole genome shotgun sequence of Rhodococcus wratislaviensis NBRC 100605.</title>
        <authorList>
            <person name="Hosoyama A."/>
            <person name="Tsuchikane K."/>
            <person name="Yoshida I."/>
            <person name="Ohji S."/>
            <person name="Ichikawa N."/>
            <person name="Yamazoe A."/>
            <person name="Fujita N."/>
        </authorList>
    </citation>
    <scope>NUCLEOTIDE SEQUENCE [LARGE SCALE GENOMIC DNA]</scope>
    <source>
        <strain evidence="3 4">NBRC 100605</strain>
    </source>
</reference>
<comment type="caution">
    <text evidence="3">The sequence shown here is derived from an EMBL/GenBank/DDBJ whole genome shotgun (WGS) entry which is preliminary data.</text>
</comment>
<dbReference type="PRINTS" id="PR00080">
    <property type="entry name" value="SDRFAMILY"/>
</dbReference>
<keyword evidence="4" id="KW-1185">Reference proteome</keyword>
<evidence type="ECO:0000313" key="4">
    <source>
        <dbReference type="Proteomes" id="UP000019491"/>
    </source>
</evidence>
<gene>
    <name evidence="3" type="ORF">RW1_009_02010</name>
</gene>
<sequence length="279" mass="29154">METMRVTRELLRGKTAIVTGAGAVGDGIGNGRAAAIRLADEGARVALLDVNDSGQRTRQMIEERGGICAAFRCDVTDPVRVSEVVSEIERRWGAIEILFNNVGIAGPPGTVVDVDLDDWTRCLEVNLTSMVVISRFVIPSMERVGGGSIINMSSLAGLRGGHAAIGYATTKGAVVSMTQAMASQHGRQGIRVNAVAPGLVYTPMVSTKPGIDDEVRALRASLNVLGTEGTAWDVAEAVLYLASPAAKWVTGTVLPVDAGAASHSSTIEVSVTDRGATVR</sequence>
<dbReference type="InterPro" id="IPR036291">
    <property type="entry name" value="NAD(P)-bd_dom_sf"/>
</dbReference>
<dbReference type="GO" id="GO:0006633">
    <property type="term" value="P:fatty acid biosynthetic process"/>
    <property type="evidence" value="ECO:0007669"/>
    <property type="project" value="TreeGrafter"/>
</dbReference>
<proteinExistence type="inferred from homology"/>
<dbReference type="PANTHER" id="PTHR42760:SF122">
    <property type="entry name" value="NAD(P)-BINDING PROTEIN"/>
    <property type="match status" value="1"/>
</dbReference>